<protein>
    <submittedName>
        <fullName evidence="2">Uncharacterized protein</fullName>
    </submittedName>
</protein>
<accession>A0A6A5SVJ9</accession>
<reference evidence="2" key="1">
    <citation type="journal article" date="2020" name="Stud. Mycol.">
        <title>101 Dothideomycetes genomes: a test case for predicting lifestyles and emergence of pathogens.</title>
        <authorList>
            <person name="Haridas S."/>
            <person name="Albert R."/>
            <person name="Binder M."/>
            <person name="Bloem J."/>
            <person name="Labutti K."/>
            <person name="Salamov A."/>
            <person name="Andreopoulos B."/>
            <person name="Baker S."/>
            <person name="Barry K."/>
            <person name="Bills G."/>
            <person name="Bluhm B."/>
            <person name="Cannon C."/>
            <person name="Castanera R."/>
            <person name="Culley D."/>
            <person name="Daum C."/>
            <person name="Ezra D."/>
            <person name="Gonzalez J."/>
            <person name="Henrissat B."/>
            <person name="Kuo A."/>
            <person name="Liang C."/>
            <person name="Lipzen A."/>
            <person name="Lutzoni F."/>
            <person name="Magnuson J."/>
            <person name="Mondo S."/>
            <person name="Nolan M."/>
            <person name="Ohm R."/>
            <person name="Pangilinan J."/>
            <person name="Park H.-J."/>
            <person name="Ramirez L."/>
            <person name="Alfaro M."/>
            <person name="Sun H."/>
            <person name="Tritt A."/>
            <person name="Yoshinaga Y."/>
            <person name="Zwiers L.-H."/>
            <person name="Turgeon B."/>
            <person name="Goodwin S."/>
            <person name="Spatafora J."/>
            <person name="Crous P."/>
            <person name="Grigoriev I."/>
        </authorList>
    </citation>
    <scope>NUCLEOTIDE SEQUENCE</scope>
    <source>
        <strain evidence="2">CBS 161.51</strain>
    </source>
</reference>
<proteinExistence type="predicted"/>
<feature type="compositionally biased region" description="Polar residues" evidence="1">
    <location>
        <begin position="10"/>
        <end position="21"/>
    </location>
</feature>
<dbReference type="OrthoDB" id="2275718at2759"/>
<evidence type="ECO:0000313" key="3">
    <source>
        <dbReference type="Proteomes" id="UP000800038"/>
    </source>
</evidence>
<dbReference type="EMBL" id="ML976021">
    <property type="protein sequence ID" value="KAF1943930.1"/>
    <property type="molecule type" value="Genomic_DNA"/>
</dbReference>
<name>A0A6A5SVJ9_9PLEO</name>
<dbReference type="AlphaFoldDB" id="A0A6A5SVJ9"/>
<keyword evidence="3" id="KW-1185">Reference proteome</keyword>
<gene>
    <name evidence="2" type="ORF">EJ02DRAFT_452964</name>
</gene>
<organism evidence="2 3">
    <name type="scientific">Clathrospora elynae</name>
    <dbReference type="NCBI Taxonomy" id="706981"/>
    <lineage>
        <taxon>Eukaryota</taxon>
        <taxon>Fungi</taxon>
        <taxon>Dikarya</taxon>
        <taxon>Ascomycota</taxon>
        <taxon>Pezizomycotina</taxon>
        <taxon>Dothideomycetes</taxon>
        <taxon>Pleosporomycetidae</taxon>
        <taxon>Pleosporales</taxon>
        <taxon>Diademaceae</taxon>
        <taxon>Clathrospora</taxon>
    </lineage>
</organism>
<dbReference type="Proteomes" id="UP000800038">
    <property type="component" value="Unassembled WGS sequence"/>
</dbReference>
<sequence>MHDAHASYTFAATSPLQTPDTNRVADGIRAKDLSEMRQWSEGITINKPIPRDLLPILAKDDAKQLEIIMKNMSLRSDG</sequence>
<feature type="region of interest" description="Disordered" evidence="1">
    <location>
        <begin position="1"/>
        <end position="23"/>
    </location>
</feature>
<evidence type="ECO:0000313" key="2">
    <source>
        <dbReference type="EMBL" id="KAF1943930.1"/>
    </source>
</evidence>
<evidence type="ECO:0000256" key="1">
    <source>
        <dbReference type="SAM" id="MobiDB-lite"/>
    </source>
</evidence>